<protein>
    <submittedName>
        <fullName evidence="2">Uncharacterized protein</fullName>
    </submittedName>
</protein>
<organism evidence="2 3">
    <name type="scientific">Babjeviella inositovora NRRL Y-12698</name>
    <dbReference type="NCBI Taxonomy" id="984486"/>
    <lineage>
        <taxon>Eukaryota</taxon>
        <taxon>Fungi</taxon>
        <taxon>Dikarya</taxon>
        <taxon>Ascomycota</taxon>
        <taxon>Saccharomycotina</taxon>
        <taxon>Pichiomycetes</taxon>
        <taxon>Serinales incertae sedis</taxon>
        <taxon>Babjeviella</taxon>
    </lineage>
</organism>
<reference evidence="3" key="1">
    <citation type="submission" date="2016-05" db="EMBL/GenBank/DDBJ databases">
        <title>Comparative genomics of biotechnologically important yeasts.</title>
        <authorList>
            <consortium name="DOE Joint Genome Institute"/>
            <person name="Riley R."/>
            <person name="Haridas S."/>
            <person name="Wolfe K.H."/>
            <person name="Lopes M.R."/>
            <person name="Hittinger C.T."/>
            <person name="Goker M."/>
            <person name="Salamov A."/>
            <person name="Wisecaver J."/>
            <person name="Long T.M."/>
            <person name="Aerts A.L."/>
            <person name="Barry K."/>
            <person name="Choi C."/>
            <person name="Clum A."/>
            <person name="Coughlan A.Y."/>
            <person name="Deshpande S."/>
            <person name="Douglass A.P."/>
            <person name="Hanson S.J."/>
            <person name="Klenk H.-P."/>
            <person name="Labutti K."/>
            <person name="Lapidus A."/>
            <person name="Lindquist E."/>
            <person name="Lipzen A."/>
            <person name="Meier-Kolthoff J.P."/>
            <person name="Ohm R.A."/>
            <person name="Otillar R.P."/>
            <person name="Pangilinan J."/>
            <person name="Peng Y."/>
            <person name="Rokas A."/>
            <person name="Rosa C.A."/>
            <person name="Scheuner C."/>
            <person name="Sibirny A.A."/>
            <person name="Slot J.C."/>
            <person name="Stielow J.B."/>
            <person name="Sun H."/>
            <person name="Kurtzman C.P."/>
            <person name="Blackwell M."/>
            <person name="Grigoriev I.V."/>
            <person name="Jeffries T.W."/>
        </authorList>
    </citation>
    <scope>NUCLEOTIDE SEQUENCE [LARGE SCALE GENOMIC DNA]</scope>
    <source>
        <strain evidence="3">NRRL Y-12698</strain>
    </source>
</reference>
<dbReference type="EMBL" id="KV454428">
    <property type="protein sequence ID" value="ODQ81156.1"/>
    <property type="molecule type" value="Genomic_DNA"/>
</dbReference>
<accession>A0A1E3QTY2</accession>
<keyword evidence="3" id="KW-1185">Reference proteome</keyword>
<dbReference type="GeneID" id="30150399"/>
<dbReference type="OrthoDB" id="4075894at2759"/>
<dbReference type="Proteomes" id="UP000094336">
    <property type="component" value="Unassembled WGS sequence"/>
</dbReference>
<feature type="compositionally biased region" description="Basic residues" evidence="1">
    <location>
        <begin position="39"/>
        <end position="48"/>
    </location>
</feature>
<dbReference type="AlphaFoldDB" id="A0A1E3QTY2"/>
<gene>
    <name evidence="2" type="ORF">BABINDRAFT_6985</name>
</gene>
<dbReference type="RefSeq" id="XP_018986484.1">
    <property type="nucleotide sequence ID" value="XM_019132546.1"/>
</dbReference>
<evidence type="ECO:0000313" key="2">
    <source>
        <dbReference type="EMBL" id="ODQ81156.1"/>
    </source>
</evidence>
<evidence type="ECO:0000313" key="3">
    <source>
        <dbReference type="Proteomes" id="UP000094336"/>
    </source>
</evidence>
<feature type="region of interest" description="Disordered" evidence="1">
    <location>
        <begin position="33"/>
        <end position="61"/>
    </location>
</feature>
<name>A0A1E3QTY2_9ASCO</name>
<sequence length="746" mass="86752">MESLYRTARIGCRYTSLFYHAIHHPLYATPSRLYATTTHPRKGKPNRRSKPEPKGIKTPATEEYDTAMFQQVVEMTEAQIIEDSTGVREILRTFTRLHSPVVVRKLTAAIDTQFAADPLKKSLFRYMISTSAQMDNQWIEKCIIHLLDIQLPATPKKLAVTLQKMDIIFNYWDKLRECSDEVKPLRLSLETWTRLITILPRDYYSSFWLKLNALNFLSDHALDPVKTALRKGSNIEKIIFETCVFVPQGDTRAYNSECWKQLTEPEQQKLVTNYSYQDFRFMIRRSIGDGEFVKAAFYLSLYSAKVEKYIGRKIGSASADKRAELLKHHEHHAAEMYNLLIYQKMSSGETQDLTQLFEQLLAASTAVHSLGFIPTMLTVFRKQHNFEEFLKLLSGLDLSYRGSADPAELKRFLDTKSRILDALFYALRDEYKVHPKVLVGYALAIYDDAFRVLDSLGLLSWCYEGNRSRWLKLSDLSLVKRADIKEELRMKHISLDALYSVYCGIITEMDSEFIEMEKYTNFKRFLRLTPALKRRERTVRLEQLYDNFMACLVRQNEDSPPSLAISRLLDHFICMFMREIVGNNHFIPGNDDIKAAERVLEDYIATLEAHGQRLQTSVPIDYLVYAYTITKNDLASGFRWARYSMEVLQLPLSLRTLKAFVITLYEERNYKDAHKWFSKICEYGYVIRNPNLVRIARELGWQMNLAPERKPVSGLFRRLSQQGYFERVGKAATKPKPEDSINGKKE</sequence>
<proteinExistence type="predicted"/>
<evidence type="ECO:0000256" key="1">
    <source>
        <dbReference type="SAM" id="MobiDB-lite"/>
    </source>
</evidence>